<keyword evidence="1" id="KW-1133">Transmembrane helix</keyword>
<dbReference type="EMBL" id="JABFBC010000002">
    <property type="protein sequence ID" value="NNU81172.1"/>
    <property type="molecule type" value="Genomic_DNA"/>
</dbReference>
<dbReference type="InterPro" id="IPR014509">
    <property type="entry name" value="YjdF-like"/>
</dbReference>
<feature type="transmembrane region" description="Helical" evidence="1">
    <location>
        <begin position="63"/>
        <end position="81"/>
    </location>
</feature>
<protein>
    <recommendedName>
        <fullName evidence="4">Membrane protein YjdF</fullName>
    </recommendedName>
</protein>
<dbReference type="RefSeq" id="WP_171325894.1">
    <property type="nucleotide sequence ID" value="NZ_JABFBC010000002.1"/>
</dbReference>
<organism evidence="2 3">
    <name type="scientific">Halovulum dunhuangense</name>
    <dbReference type="NCBI Taxonomy" id="1505036"/>
    <lineage>
        <taxon>Bacteria</taxon>
        <taxon>Pseudomonadati</taxon>
        <taxon>Pseudomonadota</taxon>
        <taxon>Alphaproteobacteria</taxon>
        <taxon>Rhodobacterales</taxon>
        <taxon>Paracoccaceae</taxon>
        <taxon>Halovulum</taxon>
    </lineage>
</organism>
<accession>A0A849L4Q4</accession>
<feature type="transmembrane region" description="Helical" evidence="1">
    <location>
        <begin position="164"/>
        <end position="186"/>
    </location>
</feature>
<keyword evidence="1" id="KW-0812">Transmembrane</keyword>
<evidence type="ECO:0000256" key="1">
    <source>
        <dbReference type="SAM" id="Phobius"/>
    </source>
</evidence>
<gene>
    <name evidence="2" type="ORF">HMH01_12070</name>
</gene>
<evidence type="ECO:0000313" key="2">
    <source>
        <dbReference type="EMBL" id="NNU81172.1"/>
    </source>
</evidence>
<dbReference type="Pfam" id="PF09997">
    <property type="entry name" value="DUF2238"/>
    <property type="match status" value="1"/>
</dbReference>
<feature type="transmembrane region" description="Helical" evidence="1">
    <location>
        <begin position="87"/>
        <end position="112"/>
    </location>
</feature>
<comment type="caution">
    <text evidence="2">The sequence shown here is derived from an EMBL/GenBank/DDBJ whole genome shotgun (WGS) entry which is preliminary data.</text>
</comment>
<evidence type="ECO:0008006" key="4">
    <source>
        <dbReference type="Google" id="ProtNLM"/>
    </source>
</evidence>
<sequence>MRPGLADPIRIVQLIYAVLAVELVVALIESRWSLAFIAMATMGLAAIPHRLASRFAIRLPTSFIAAITVFVFATIFLGEALDFYNRYWWWDVALHGGSAIGFGLVGFLFAFMLFEGDRYAAPPWAIGVIAFCFAVSIGVMWEIFEFAMDSFFGLNMQKSGLPDTMGDLIVDVIGAAIGGLAGFLYLKRLQFGGLTAMIEGFVRANRDWFRKYR</sequence>
<proteinExistence type="predicted"/>
<feature type="transmembrane region" description="Helical" evidence="1">
    <location>
        <begin position="124"/>
        <end position="144"/>
    </location>
</feature>
<keyword evidence="3" id="KW-1185">Reference proteome</keyword>
<reference evidence="2 3" key="1">
    <citation type="submission" date="2020-05" db="EMBL/GenBank/DDBJ databases">
        <title>Gimesia benthica sp. nov., a novel planctomycete isolated from a deep-sea water sample of the Northwest Indian Ocean.</title>
        <authorList>
            <person name="Wang J."/>
            <person name="Ruan C."/>
            <person name="Song L."/>
            <person name="Zhu Y."/>
            <person name="Li A."/>
            <person name="Zheng X."/>
            <person name="Wang L."/>
            <person name="Lu Z."/>
            <person name="Huang Y."/>
            <person name="Du W."/>
            <person name="Zhou Y."/>
            <person name="Huang L."/>
            <person name="Dai X."/>
        </authorList>
    </citation>
    <scope>NUCLEOTIDE SEQUENCE [LARGE SCALE GENOMIC DNA]</scope>
    <source>
        <strain evidence="2 3">YYQ-30</strain>
    </source>
</reference>
<keyword evidence="1" id="KW-0472">Membrane</keyword>
<dbReference type="AlphaFoldDB" id="A0A849L4Q4"/>
<dbReference type="Proteomes" id="UP000572377">
    <property type="component" value="Unassembled WGS sequence"/>
</dbReference>
<feature type="transmembrane region" description="Helical" evidence="1">
    <location>
        <begin position="12"/>
        <end position="28"/>
    </location>
</feature>
<evidence type="ECO:0000313" key="3">
    <source>
        <dbReference type="Proteomes" id="UP000572377"/>
    </source>
</evidence>
<name>A0A849L4Q4_9RHOB</name>